<dbReference type="InterPro" id="IPR050196">
    <property type="entry name" value="Cytochrome_P450_Monoox"/>
</dbReference>
<evidence type="ECO:0000313" key="5">
    <source>
        <dbReference type="Proteomes" id="UP001164746"/>
    </source>
</evidence>
<evidence type="ECO:0000256" key="3">
    <source>
        <dbReference type="SAM" id="SignalP"/>
    </source>
</evidence>
<organism evidence="4 5">
    <name type="scientific">Mya arenaria</name>
    <name type="common">Soft-shell clam</name>
    <dbReference type="NCBI Taxonomy" id="6604"/>
    <lineage>
        <taxon>Eukaryota</taxon>
        <taxon>Metazoa</taxon>
        <taxon>Spiralia</taxon>
        <taxon>Lophotrochozoa</taxon>
        <taxon>Mollusca</taxon>
        <taxon>Bivalvia</taxon>
        <taxon>Autobranchia</taxon>
        <taxon>Heteroconchia</taxon>
        <taxon>Euheterodonta</taxon>
        <taxon>Imparidentia</taxon>
        <taxon>Neoheterodontei</taxon>
        <taxon>Myida</taxon>
        <taxon>Myoidea</taxon>
        <taxon>Myidae</taxon>
        <taxon>Mya</taxon>
    </lineage>
</organism>
<dbReference type="Gene3D" id="1.10.630.10">
    <property type="entry name" value="Cytochrome P450"/>
    <property type="match status" value="2"/>
</dbReference>
<keyword evidence="2" id="KW-0349">Heme</keyword>
<dbReference type="InterPro" id="IPR017972">
    <property type="entry name" value="Cyt_P450_CS"/>
</dbReference>
<dbReference type="InterPro" id="IPR002401">
    <property type="entry name" value="Cyt_P450_E_grp-I"/>
</dbReference>
<sequence>MNLFVSILIVFIVITNLKCLTTYRRYELPTGVKNSKDYMNYAFDLTKTGSKVYCLWTGPLPVVGVTHPETFKQLIGQEHRKARGHNEPYTLIQEWIGEGLLVSGDRKWERSRKLLTPAFHFNILTGYIDVMNTVSDTFQKEHPLEVGQSDRKRRLDFLDILLTATDEHGRGLDREEIQSEVDTFTFEGHDTTGSALAWSIYALGQNPKIQAKVYEDVTAVLGDKNHVDATDLHDFKYLPKYIKEVMRYYSPVPLIARKSAKTLVIDGYEVPPGTRVDINIYATHHNPAIWDTPEMFDPERFDADNKDGNDVFGFIPFSAGNRNCIGQVFALNEIKICLAKFVKRDSLS</sequence>
<dbReference type="PRINTS" id="PR00385">
    <property type="entry name" value="P450"/>
</dbReference>
<dbReference type="Pfam" id="PF00067">
    <property type="entry name" value="p450"/>
    <property type="match status" value="2"/>
</dbReference>
<evidence type="ECO:0000313" key="4">
    <source>
        <dbReference type="EMBL" id="WAR08012.1"/>
    </source>
</evidence>
<evidence type="ECO:0000256" key="2">
    <source>
        <dbReference type="RuleBase" id="RU000461"/>
    </source>
</evidence>
<feature type="signal peptide" evidence="3">
    <location>
        <begin position="1"/>
        <end position="19"/>
    </location>
</feature>
<name>A0ABY7EGE9_MYAAR</name>
<dbReference type="InterPro" id="IPR001128">
    <property type="entry name" value="Cyt_P450"/>
</dbReference>
<dbReference type="Proteomes" id="UP001164746">
    <property type="component" value="Chromosome 6"/>
</dbReference>
<comment type="similarity">
    <text evidence="1 2">Belongs to the cytochrome P450 family.</text>
</comment>
<dbReference type="EMBL" id="CP111017">
    <property type="protein sequence ID" value="WAR08012.1"/>
    <property type="molecule type" value="Genomic_DNA"/>
</dbReference>
<dbReference type="SUPFAM" id="SSF48264">
    <property type="entry name" value="Cytochrome P450"/>
    <property type="match status" value="1"/>
</dbReference>
<dbReference type="PRINTS" id="PR00463">
    <property type="entry name" value="EP450I"/>
</dbReference>
<protein>
    <submittedName>
        <fullName evidence="4">CP4B1-like protein</fullName>
    </submittedName>
</protein>
<dbReference type="PROSITE" id="PS00086">
    <property type="entry name" value="CYTOCHROME_P450"/>
    <property type="match status" value="1"/>
</dbReference>
<proteinExistence type="inferred from homology"/>
<keyword evidence="5" id="KW-1185">Reference proteome</keyword>
<feature type="chain" id="PRO_5047076732" evidence="3">
    <location>
        <begin position="20"/>
        <end position="348"/>
    </location>
</feature>
<keyword evidence="3" id="KW-0732">Signal</keyword>
<keyword evidence="2" id="KW-0560">Oxidoreductase</keyword>
<accession>A0ABY7EGE9</accession>
<evidence type="ECO:0000256" key="1">
    <source>
        <dbReference type="ARBA" id="ARBA00010617"/>
    </source>
</evidence>
<gene>
    <name evidence="4" type="ORF">MAR_017970</name>
</gene>
<reference evidence="4" key="1">
    <citation type="submission" date="2022-11" db="EMBL/GenBank/DDBJ databases">
        <title>Centuries of genome instability and evolution in soft-shell clam transmissible cancer (bioRxiv).</title>
        <authorList>
            <person name="Hart S.F.M."/>
            <person name="Yonemitsu M.A."/>
            <person name="Giersch R.M."/>
            <person name="Beal B.F."/>
            <person name="Arriagada G."/>
            <person name="Davis B.W."/>
            <person name="Ostrander E.A."/>
            <person name="Goff S.P."/>
            <person name="Metzger M.J."/>
        </authorList>
    </citation>
    <scope>NUCLEOTIDE SEQUENCE</scope>
    <source>
        <strain evidence="4">MELC-2E11</strain>
        <tissue evidence="4">Siphon/mantle</tissue>
    </source>
</reference>
<dbReference type="PANTHER" id="PTHR24291">
    <property type="entry name" value="CYTOCHROME P450 FAMILY 4"/>
    <property type="match status" value="1"/>
</dbReference>
<dbReference type="PANTHER" id="PTHR24291:SF201">
    <property type="entry name" value="CYTOCHROME P450, FAMILY 4, SUBFAMILY B, POLYPEPTIDE 7"/>
    <property type="match status" value="1"/>
</dbReference>
<keyword evidence="2" id="KW-0408">Iron</keyword>
<dbReference type="InterPro" id="IPR036396">
    <property type="entry name" value="Cyt_P450_sf"/>
</dbReference>
<keyword evidence="2" id="KW-0503">Monooxygenase</keyword>
<keyword evidence="2" id="KW-0479">Metal-binding</keyword>